<protein>
    <submittedName>
        <fullName evidence="1">Uncharacterized protein</fullName>
    </submittedName>
</protein>
<accession>A0A6L3B2R2</accession>
<dbReference type="AlphaFoldDB" id="A0A6L3B2R2"/>
<dbReference type="Proteomes" id="UP000476837">
    <property type="component" value="Unassembled WGS sequence"/>
</dbReference>
<dbReference type="SUPFAM" id="SSF75169">
    <property type="entry name" value="DsrEFH-like"/>
    <property type="match status" value="1"/>
</dbReference>
<dbReference type="PANTHER" id="PTHR37691">
    <property type="entry name" value="BLR3518 PROTEIN"/>
    <property type="match status" value="1"/>
</dbReference>
<dbReference type="PANTHER" id="PTHR37691:SF1">
    <property type="entry name" value="BLR3518 PROTEIN"/>
    <property type="match status" value="1"/>
</dbReference>
<dbReference type="InterPro" id="IPR027396">
    <property type="entry name" value="DsrEFH-like"/>
</dbReference>
<sequence length="170" mass="18242">MEGSGMSMDKPMQRVQKPVIDGFGGAWFFPNAALRFDPALDYKVVFSVTQAPPEEDRVNPGLERVARFLNLYAADVGSAKRLDVVVVGAGAATRAMLADDAHRRLHSGGNPNALLLERLDEQGVRLFVCGQALAERGLEPEATHPCVGVALSAMTAVADCQLRGFALLSY</sequence>
<dbReference type="InterPro" id="IPR003787">
    <property type="entry name" value="Sulphur_relay_DsrE/F-like"/>
</dbReference>
<evidence type="ECO:0000313" key="2">
    <source>
        <dbReference type="Proteomes" id="UP000476837"/>
    </source>
</evidence>
<name>A0A6L3B2R2_AZOBR</name>
<reference evidence="1 2" key="1">
    <citation type="submission" date="2018-07" db="EMBL/GenBank/DDBJ databases">
        <title>Genome sequence of Roseomonas fauriae ATCC 49958.</title>
        <authorList>
            <person name="Sant'Anna F.H."/>
            <person name="Baldani J.I."/>
            <person name="Zilli J.E."/>
            <person name="Reis V.M."/>
            <person name="Hartmann A."/>
            <person name="Cruz L."/>
            <person name="de Souza E.M."/>
            <person name="de Oliveira Pedrosa F."/>
            <person name="Passaglia L.M.P."/>
        </authorList>
    </citation>
    <scope>NUCLEOTIDE SEQUENCE [LARGE SCALE GENOMIC DNA]</scope>
    <source>
        <strain evidence="1 2">ATCC 49958</strain>
    </source>
</reference>
<comment type="caution">
    <text evidence="1">The sequence shown here is derived from an EMBL/GenBank/DDBJ whole genome shotgun (WGS) entry which is preliminary data.</text>
</comment>
<dbReference type="Pfam" id="PF02635">
    <property type="entry name" value="DsrE"/>
    <property type="match status" value="1"/>
</dbReference>
<gene>
    <name evidence="1" type="ORF">DS837_11165</name>
</gene>
<dbReference type="EMBL" id="QOKV01000005">
    <property type="protein sequence ID" value="KAA0686248.1"/>
    <property type="molecule type" value="Genomic_DNA"/>
</dbReference>
<evidence type="ECO:0000313" key="1">
    <source>
        <dbReference type="EMBL" id="KAA0686248.1"/>
    </source>
</evidence>
<dbReference type="Gene3D" id="3.40.1260.10">
    <property type="entry name" value="DsrEFH-like"/>
    <property type="match status" value="1"/>
</dbReference>
<proteinExistence type="predicted"/>
<organism evidence="1 2">
    <name type="scientific">Azospirillum brasilense</name>
    <dbReference type="NCBI Taxonomy" id="192"/>
    <lineage>
        <taxon>Bacteria</taxon>
        <taxon>Pseudomonadati</taxon>
        <taxon>Pseudomonadota</taxon>
        <taxon>Alphaproteobacteria</taxon>
        <taxon>Rhodospirillales</taxon>
        <taxon>Azospirillaceae</taxon>
        <taxon>Azospirillum</taxon>
    </lineage>
</organism>